<organism evidence="1">
    <name type="scientific">Vibrio vulnificus</name>
    <dbReference type="NCBI Taxonomy" id="672"/>
    <lineage>
        <taxon>Bacteria</taxon>
        <taxon>Pseudomonadati</taxon>
        <taxon>Pseudomonadota</taxon>
        <taxon>Gammaproteobacteria</taxon>
        <taxon>Vibrionales</taxon>
        <taxon>Vibrionaceae</taxon>
        <taxon>Vibrio</taxon>
    </lineage>
</organism>
<accession>A0A8H9K5Q2</accession>
<dbReference type="EMBL" id="DACRBY010000001">
    <property type="protein sequence ID" value="HAS8538436.1"/>
    <property type="molecule type" value="Genomic_DNA"/>
</dbReference>
<dbReference type="GO" id="GO:0003676">
    <property type="term" value="F:nucleic acid binding"/>
    <property type="evidence" value="ECO:0007669"/>
    <property type="project" value="InterPro"/>
</dbReference>
<dbReference type="SUPFAM" id="SSF53098">
    <property type="entry name" value="Ribonuclease H-like"/>
    <property type="match status" value="1"/>
</dbReference>
<reference evidence="1" key="2">
    <citation type="submission" date="2019-01" db="EMBL/GenBank/DDBJ databases">
        <authorList>
            <consortium name="NCBI Pathogen Detection Project"/>
        </authorList>
    </citation>
    <scope>NUCLEOTIDE SEQUENCE</scope>
    <source>
        <strain evidence="1">BCW_3452</strain>
    </source>
</reference>
<sequence>MGLLKEKLRALFKRQNETQFIGIDVESGGLHNATNLDDPSIPKGMTGAEHYALLEITVVLLNSRLEYTAKPLTLVLSLSQKDVETRIGKWSYEQFKTDLIPECLSSEVTTDQASDLILKYFNDHGVQKGTCSFFGNSIDLDKRFLFFNMPDVLNFAHYRNYDVSTFRVAFESLYGEIANYEKKLEHRTEADIVDSINQMKFYMGKFLKSPEGVYRNEMESIPTEPLRLKN</sequence>
<dbReference type="InterPro" id="IPR036397">
    <property type="entry name" value="RNaseH_sf"/>
</dbReference>
<proteinExistence type="predicted"/>
<gene>
    <name evidence="1" type="ORF">I7730_01315</name>
</gene>
<comment type="caution">
    <text evidence="1">The sequence shown here is derived from an EMBL/GenBank/DDBJ whole genome shotgun (WGS) entry which is preliminary data.</text>
</comment>
<dbReference type="Gene3D" id="3.30.420.10">
    <property type="entry name" value="Ribonuclease H-like superfamily/Ribonuclease H"/>
    <property type="match status" value="1"/>
</dbReference>
<evidence type="ECO:0000313" key="1">
    <source>
        <dbReference type="EMBL" id="HAS8538436.1"/>
    </source>
</evidence>
<dbReference type="InterPro" id="IPR012337">
    <property type="entry name" value="RNaseH-like_sf"/>
</dbReference>
<protein>
    <submittedName>
        <fullName evidence="1">Uncharacterized protein</fullName>
    </submittedName>
</protein>
<reference evidence="1" key="1">
    <citation type="journal article" date="2018" name="Genome Biol.">
        <title>SKESA: strategic k-mer extension for scrupulous assemblies.</title>
        <authorList>
            <person name="Souvorov A."/>
            <person name="Agarwala R."/>
            <person name="Lipman D.J."/>
        </authorList>
    </citation>
    <scope>NUCLEOTIDE SEQUENCE</scope>
    <source>
        <strain evidence="1">BCW_3452</strain>
    </source>
</reference>
<dbReference type="AlphaFoldDB" id="A0A8H9K5Q2"/>
<name>A0A8H9K5Q2_VIBVL</name>
<dbReference type="Proteomes" id="UP000863257">
    <property type="component" value="Unassembled WGS sequence"/>
</dbReference>